<dbReference type="SUPFAM" id="SSF53474">
    <property type="entry name" value="alpha/beta-Hydrolases"/>
    <property type="match status" value="1"/>
</dbReference>
<dbReference type="GO" id="GO:0016787">
    <property type="term" value="F:hydrolase activity"/>
    <property type="evidence" value="ECO:0007669"/>
    <property type="project" value="InterPro"/>
</dbReference>
<dbReference type="Proteomes" id="UP000186601">
    <property type="component" value="Unassembled WGS sequence"/>
</dbReference>
<name>A0A2R6RVU2_9APHY</name>
<dbReference type="STRING" id="98765.A0A2R6RVU2"/>
<protein>
    <recommendedName>
        <fullName evidence="1">Xaa-Pro dipeptidyl-peptidase-like domain-containing protein</fullName>
    </recommendedName>
</protein>
<dbReference type="Pfam" id="PF02129">
    <property type="entry name" value="Peptidase_S15"/>
    <property type="match status" value="1"/>
</dbReference>
<reference evidence="2 3" key="1">
    <citation type="submission" date="2018-02" db="EMBL/GenBank/DDBJ databases">
        <title>Genome sequence of the basidiomycete white-rot fungus Phlebia centrifuga.</title>
        <authorList>
            <person name="Granchi Z."/>
            <person name="Peng M."/>
            <person name="de Vries R.P."/>
            <person name="Hilden K."/>
            <person name="Makela M.R."/>
            <person name="Grigoriev I."/>
            <person name="Riley R."/>
        </authorList>
    </citation>
    <scope>NUCLEOTIDE SEQUENCE [LARGE SCALE GENOMIC DNA]</scope>
    <source>
        <strain evidence="2 3">FBCC195</strain>
    </source>
</reference>
<evidence type="ECO:0000313" key="2">
    <source>
        <dbReference type="EMBL" id="PSS34148.1"/>
    </source>
</evidence>
<proteinExistence type="predicted"/>
<dbReference type="PANTHER" id="PTHR42103">
    <property type="entry name" value="ALPHA/BETA-HYDROLASES SUPERFAMILY PROTEIN"/>
    <property type="match status" value="1"/>
</dbReference>
<dbReference type="OrthoDB" id="10260961at2759"/>
<dbReference type="Gene3D" id="3.40.50.1820">
    <property type="entry name" value="alpha/beta hydrolase"/>
    <property type="match status" value="1"/>
</dbReference>
<gene>
    <name evidence="2" type="ORF">PHLCEN_2v1816</name>
</gene>
<comment type="caution">
    <text evidence="2">The sequence shown here is derived from an EMBL/GenBank/DDBJ whole genome shotgun (WGS) entry which is preliminary data.</text>
</comment>
<evidence type="ECO:0000259" key="1">
    <source>
        <dbReference type="Pfam" id="PF02129"/>
    </source>
</evidence>
<sequence length="253" mass="27757">MQSRPDMLGVRPFSREVIHLPSGLTLEASLSVPSEASPAAENKLAICLHPWSWLGGRMDDPCVTHCWSTYSRIALNLGSGYHVLRYNSRGVGNSSGWPSLTGIQEANDLQEVVQWALGAIPSVSSLVVLGYSHGSLIASLFPILPETSNVRVSHILLSYPLGPRSWLTAFHGKHYASVLNNLIRDPRSNVLVAYGNQDEFTGISSYTSLADDLRREAQGRDNLQIVQVDGANHFWVDDVARGRMLGVVQDWVP</sequence>
<dbReference type="EMBL" id="MLYV02000149">
    <property type="protein sequence ID" value="PSS34148.1"/>
    <property type="molecule type" value="Genomic_DNA"/>
</dbReference>
<dbReference type="InterPro" id="IPR029058">
    <property type="entry name" value="AB_hydrolase_fold"/>
</dbReference>
<dbReference type="InterPro" id="IPR000383">
    <property type="entry name" value="Xaa-Pro-like_dom"/>
</dbReference>
<dbReference type="AlphaFoldDB" id="A0A2R6RVU2"/>
<keyword evidence="3" id="KW-1185">Reference proteome</keyword>
<accession>A0A2R6RVU2</accession>
<organism evidence="2 3">
    <name type="scientific">Hermanssonia centrifuga</name>
    <dbReference type="NCBI Taxonomy" id="98765"/>
    <lineage>
        <taxon>Eukaryota</taxon>
        <taxon>Fungi</taxon>
        <taxon>Dikarya</taxon>
        <taxon>Basidiomycota</taxon>
        <taxon>Agaricomycotina</taxon>
        <taxon>Agaricomycetes</taxon>
        <taxon>Polyporales</taxon>
        <taxon>Meruliaceae</taxon>
        <taxon>Hermanssonia</taxon>
    </lineage>
</organism>
<feature type="domain" description="Xaa-Pro dipeptidyl-peptidase-like" evidence="1">
    <location>
        <begin position="76"/>
        <end position="132"/>
    </location>
</feature>
<evidence type="ECO:0000313" key="3">
    <source>
        <dbReference type="Proteomes" id="UP000186601"/>
    </source>
</evidence>
<dbReference type="PANTHER" id="PTHR42103:SF2">
    <property type="entry name" value="AB HYDROLASE-1 DOMAIN-CONTAINING PROTEIN"/>
    <property type="match status" value="1"/>
</dbReference>